<evidence type="ECO:0000313" key="2">
    <source>
        <dbReference type="EMBL" id="OIJ40061.1"/>
    </source>
</evidence>
<protein>
    <recommendedName>
        <fullName evidence="4">Transmembrane protein</fullName>
    </recommendedName>
</protein>
<proteinExistence type="predicted"/>
<keyword evidence="1" id="KW-0472">Membrane</keyword>
<evidence type="ECO:0000256" key="1">
    <source>
        <dbReference type="SAM" id="Phobius"/>
    </source>
</evidence>
<reference evidence="2 3" key="1">
    <citation type="submission" date="2014-10" db="EMBL/GenBank/DDBJ databases">
        <authorList>
            <person name="Seo M.-J."/>
            <person name="Seok Y.J."/>
            <person name="Cha I.-T."/>
        </authorList>
    </citation>
    <scope>NUCLEOTIDE SEQUENCE [LARGE SCALE GENOMIC DNA]</scope>
    <source>
        <strain evidence="2 3">NEU</strain>
    </source>
</reference>
<gene>
    <name evidence="2" type="ORF">LO55_4255</name>
</gene>
<dbReference type="AlphaFoldDB" id="A0A1S2N4Q7"/>
<dbReference type="EMBL" id="JRYB01000001">
    <property type="protein sequence ID" value="OIJ40061.1"/>
    <property type="molecule type" value="Genomic_DNA"/>
</dbReference>
<organism evidence="2 3">
    <name type="scientific">Massilia timonae</name>
    <dbReference type="NCBI Taxonomy" id="47229"/>
    <lineage>
        <taxon>Bacteria</taxon>
        <taxon>Pseudomonadati</taxon>
        <taxon>Pseudomonadota</taxon>
        <taxon>Betaproteobacteria</taxon>
        <taxon>Burkholderiales</taxon>
        <taxon>Oxalobacteraceae</taxon>
        <taxon>Telluria group</taxon>
        <taxon>Massilia</taxon>
    </lineage>
</organism>
<evidence type="ECO:0008006" key="4">
    <source>
        <dbReference type="Google" id="ProtNLM"/>
    </source>
</evidence>
<feature type="transmembrane region" description="Helical" evidence="1">
    <location>
        <begin position="6"/>
        <end position="29"/>
    </location>
</feature>
<sequence length="337" mass="36849">MSVLSIIASNIPAATATFVTAVTALFAALKYYSDKAAKVTEFRKAWVESLRLAVAEFGGSIHLIVGRISIKSKATPAPVPAKTPSKSLEEELASELLPYWSKLRVSYNTIILHLNPAEHESYLIAERAVSESWQSKFPQGTKDAQVFRFLCWCLSLADARIGEVPRHRKSRWNRRQKFKKLPSAEQVTVAALTTAQEKLRESCTDFGSILLLAAFATRQLAHGDYKTVLKHYPEIERGIRIVDTAAANVVKGVWEDVKRGEPSSRWAGLSALGISVLLIVSIVIGLVLAPKQNSSSSGTNFNFYLNDKQVGTVGGRTDAAHPSITVKVTDRASGLTV</sequence>
<accession>A0A1S2N4Q7</accession>
<dbReference type="Proteomes" id="UP000180246">
    <property type="component" value="Unassembled WGS sequence"/>
</dbReference>
<keyword evidence="1" id="KW-0812">Transmembrane</keyword>
<evidence type="ECO:0000313" key="3">
    <source>
        <dbReference type="Proteomes" id="UP000180246"/>
    </source>
</evidence>
<keyword evidence="1" id="KW-1133">Transmembrane helix</keyword>
<comment type="caution">
    <text evidence="2">The sequence shown here is derived from an EMBL/GenBank/DDBJ whole genome shotgun (WGS) entry which is preliminary data.</text>
</comment>
<feature type="transmembrane region" description="Helical" evidence="1">
    <location>
        <begin position="266"/>
        <end position="289"/>
    </location>
</feature>
<name>A0A1S2N4Q7_9BURK</name>
<dbReference type="RefSeq" id="WP_071362985.1">
    <property type="nucleotide sequence ID" value="NZ_JRYB01000001.1"/>
</dbReference>